<feature type="transmembrane region" description="Helical" evidence="1">
    <location>
        <begin position="28"/>
        <end position="54"/>
    </location>
</feature>
<dbReference type="STRING" id="1195760.SAMN05444281_2428"/>
<dbReference type="InterPro" id="IPR000620">
    <property type="entry name" value="EamA_dom"/>
</dbReference>
<feature type="transmembrane region" description="Helical" evidence="1">
    <location>
        <begin position="74"/>
        <end position="94"/>
    </location>
</feature>
<evidence type="ECO:0000256" key="1">
    <source>
        <dbReference type="SAM" id="Phobius"/>
    </source>
</evidence>
<feature type="transmembrane region" description="Helical" evidence="1">
    <location>
        <begin position="101"/>
        <end position="121"/>
    </location>
</feature>
<dbReference type="AlphaFoldDB" id="A0A1M5WH66"/>
<keyword evidence="4" id="KW-1185">Reference proteome</keyword>
<accession>A0A1M5WH66</accession>
<gene>
    <name evidence="3" type="ORF">SAMN05444281_2428</name>
</gene>
<reference evidence="4" key="1">
    <citation type="submission" date="2016-11" db="EMBL/GenBank/DDBJ databases">
        <authorList>
            <person name="Varghese N."/>
            <person name="Submissions S."/>
        </authorList>
    </citation>
    <scope>NUCLEOTIDE SEQUENCE [LARGE SCALE GENOMIC DNA]</scope>
    <source>
        <strain evidence="4">DSM 100572</strain>
    </source>
</reference>
<keyword evidence="1" id="KW-1133">Transmembrane helix</keyword>
<dbReference type="Proteomes" id="UP000184109">
    <property type="component" value="Unassembled WGS sequence"/>
</dbReference>
<feature type="transmembrane region" description="Helical" evidence="1">
    <location>
        <begin position="281"/>
        <end position="299"/>
    </location>
</feature>
<sequence>MWIYFGLTAALFLSLNSICRKRSVKGNALFPVLLISNGISTLLIAPLFIASFFYPEYLKEIGMYIPNISIQDHFFIGIKSLIMTCSWVLTFYALKHLPITIVTPIRAAGPFFTFLGAILIYRENPSVLQWVGFFTIVISMLAYSQIGKKEGIIFKSNKAIFAIIGATFLGASSGLYDKFLFQYQQYEVLTVQWWFFCYVTIFMSVLVYFVYLPKKEQMGKFTWHWSIGAIGVLMLLADYFYFRGLQDPEVLIMLMSALKRSQILFTVLIGGLIFKEKNKRLKLIPLFGVIIGVLCLMYSA</sequence>
<keyword evidence="1" id="KW-0812">Transmembrane</keyword>
<proteinExistence type="predicted"/>
<organism evidence="3 4">
    <name type="scientific">Wenyingzhuangia marina</name>
    <dbReference type="NCBI Taxonomy" id="1195760"/>
    <lineage>
        <taxon>Bacteria</taxon>
        <taxon>Pseudomonadati</taxon>
        <taxon>Bacteroidota</taxon>
        <taxon>Flavobacteriia</taxon>
        <taxon>Flavobacteriales</taxon>
        <taxon>Flavobacteriaceae</taxon>
        <taxon>Wenyingzhuangia</taxon>
    </lineage>
</organism>
<protein>
    <submittedName>
        <fullName evidence="3">Uncharacterized membrane protein</fullName>
    </submittedName>
</protein>
<feature type="transmembrane region" description="Helical" evidence="1">
    <location>
        <begin position="223"/>
        <end position="242"/>
    </location>
</feature>
<evidence type="ECO:0000259" key="2">
    <source>
        <dbReference type="Pfam" id="PF00892"/>
    </source>
</evidence>
<evidence type="ECO:0000313" key="4">
    <source>
        <dbReference type="Proteomes" id="UP000184109"/>
    </source>
</evidence>
<dbReference type="EMBL" id="FQXQ01000005">
    <property type="protein sequence ID" value="SHH86830.1"/>
    <property type="molecule type" value="Genomic_DNA"/>
</dbReference>
<dbReference type="RefSeq" id="WP_073121921.1">
    <property type="nucleotide sequence ID" value="NZ_BMEN01000006.1"/>
</dbReference>
<dbReference type="PANTHER" id="PTHR22911:SF137">
    <property type="entry name" value="SOLUTE CARRIER FAMILY 35 MEMBER G2-RELATED"/>
    <property type="match status" value="1"/>
</dbReference>
<dbReference type="PANTHER" id="PTHR22911">
    <property type="entry name" value="ACYL-MALONYL CONDENSING ENZYME-RELATED"/>
    <property type="match status" value="1"/>
</dbReference>
<name>A0A1M5WH66_9FLAO</name>
<dbReference type="OrthoDB" id="1003630at2"/>
<dbReference type="Pfam" id="PF00892">
    <property type="entry name" value="EamA"/>
    <property type="match status" value="1"/>
</dbReference>
<keyword evidence="1" id="KW-0472">Membrane</keyword>
<dbReference type="GO" id="GO:0016020">
    <property type="term" value="C:membrane"/>
    <property type="evidence" value="ECO:0007669"/>
    <property type="project" value="InterPro"/>
</dbReference>
<dbReference type="SUPFAM" id="SSF103481">
    <property type="entry name" value="Multidrug resistance efflux transporter EmrE"/>
    <property type="match status" value="2"/>
</dbReference>
<dbReference type="InterPro" id="IPR037185">
    <property type="entry name" value="EmrE-like"/>
</dbReference>
<dbReference type="Gene3D" id="1.10.3730.20">
    <property type="match status" value="1"/>
</dbReference>
<feature type="transmembrane region" description="Helical" evidence="1">
    <location>
        <begin position="127"/>
        <end position="147"/>
    </location>
</feature>
<feature type="domain" description="EamA" evidence="2">
    <location>
        <begin position="2"/>
        <end position="141"/>
    </location>
</feature>
<feature type="transmembrane region" description="Helical" evidence="1">
    <location>
        <begin position="191"/>
        <end position="211"/>
    </location>
</feature>
<evidence type="ECO:0000313" key="3">
    <source>
        <dbReference type="EMBL" id="SHH86830.1"/>
    </source>
</evidence>
<feature type="transmembrane region" description="Helical" evidence="1">
    <location>
        <begin position="254"/>
        <end position="274"/>
    </location>
</feature>
<feature type="transmembrane region" description="Helical" evidence="1">
    <location>
        <begin position="159"/>
        <end position="176"/>
    </location>
</feature>